<comment type="caution">
    <text evidence="2">The sequence shown here is derived from an EMBL/GenBank/DDBJ whole genome shotgun (WGS) entry which is preliminary data.</text>
</comment>
<dbReference type="EMBL" id="JAAGXA010000002">
    <property type="protein sequence ID" value="NEN77330.1"/>
    <property type="molecule type" value="Genomic_DNA"/>
</dbReference>
<feature type="chain" id="PRO_5027064375" evidence="1">
    <location>
        <begin position="33"/>
        <end position="211"/>
    </location>
</feature>
<accession>A0A6P0HGF7</accession>
<keyword evidence="3" id="KW-1185">Reference proteome</keyword>
<gene>
    <name evidence="2" type="ORF">G3T38_03470</name>
</gene>
<reference evidence="2 3" key="1">
    <citation type="journal article" date="2014" name="Int. J. Syst. Evol. Microbiol.">
        <title>Nocardioides zeae sp. nov., isolated from the stem of Zea mays.</title>
        <authorList>
            <person name="Glaeser S.P."/>
            <person name="McInroy J.A."/>
            <person name="Busse H.J."/>
            <person name="Kampfer P."/>
        </authorList>
    </citation>
    <scope>NUCLEOTIDE SEQUENCE [LARGE SCALE GENOMIC DNA]</scope>
    <source>
        <strain evidence="2 3">JCM 30728</strain>
    </source>
</reference>
<proteinExistence type="predicted"/>
<keyword evidence="1" id="KW-0732">Signal</keyword>
<dbReference type="RefSeq" id="WP_163770709.1">
    <property type="nucleotide sequence ID" value="NZ_JAAGXA010000002.1"/>
</dbReference>
<sequence>MTASPFTRRVRRALTTAGVGAAVALIPLAAHAATIVPIEYDAVGTSTIAKTGSDVGLGPTTLSTDLDVDSGNFTGSLPLPGTRTNFKAAGLLPVQADVAFVEVAPVTGFINLSGDIASVDATATYNVKLSNIKILGFPTFTGTKCQTTTPVTIPVGTEPGVGFDLTEGGRLVGEYTIGKFSNCGLNTGLINLLVPGAGNTVEIDVSNGRFL</sequence>
<dbReference type="Proteomes" id="UP000468687">
    <property type="component" value="Unassembled WGS sequence"/>
</dbReference>
<evidence type="ECO:0000313" key="2">
    <source>
        <dbReference type="EMBL" id="NEN77330.1"/>
    </source>
</evidence>
<evidence type="ECO:0000313" key="3">
    <source>
        <dbReference type="Proteomes" id="UP000468687"/>
    </source>
</evidence>
<feature type="signal peptide" evidence="1">
    <location>
        <begin position="1"/>
        <end position="32"/>
    </location>
</feature>
<name>A0A6P0HGF7_9ACTN</name>
<protein>
    <submittedName>
        <fullName evidence="2">Uncharacterized protein</fullName>
    </submittedName>
</protein>
<organism evidence="2 3">
    <name type="scientific">Nocardioides zeae</name>
    <dbReference type="NCBI Taxonomy" id="1457234"/>
    <lineage>
        <taxon>Bacteria</taxon>
        <taxon>Bacillati</taxon>
        <taxon>Actinomycetota</taxon>
        <taxon>Actinomycetes</taxon>
        <taxon>Propionibacteriales</taxon>
        <taxon>Nocardioidaceae</taxon>
        <taxon>Nocardioides</taxon>
    </lineage>
</organism>
<dbReference type="AlphaFoldDB" id="A0A6P0HGF7"/>
<evidence type="ECO:0000256" key="1">
    <source>
        <dbReference type="SAM" id="SignalP"/>
    </source>
</evidence>